<keyword evidence="2" id="KW-0732">Signal</keyword>
<name>A0ABU2DV90_9MICC</name>
<dbReference type="InterPro" id="IPR036691">
    <property type="entry name" value="Endo/exonu/phosph_ase_sf"/>
</dbReference>
<feature type="domain" description="Endonuclease/exonuclease/phosphatase" evidence="3">
    <location>
        <begin position="65"/>
        <end position="366"/>
    </location>
</feature>
<dbReference type="Proteomes" id="UP001251870">
    <property type="component" value="Unassembled WGS sequence"/>
</dbReference>
<feature type="region of interest" description="Disordered" evidence="1">
    <location>
        <begin position="373"/>
        <end position="398"/>
    </location>
</feature>
<keyword evidence="4" id="KW-0255">Endonuclease</keyword>
<feature type="region of interest" description="Disordered" evidence="1">
    <location>
        <begin position="27"/>
        <end position="57"/>
    </location>
</feature>
<comment type="caution">
    <text evidence="4">The sequence shown here is derived from an EMBL/GenBank/DDBJ whole genome shotgun (WGS) entry which is preliminary data.</text>
</comment>
<dbReference type="SUPFAM" id="SSF56219">
    <property type="entry name" value="DNase I-like"/>
    <property type="match status" value="1"/>
</dbReference>
<dbReference type="RefSeq" id="WP_310549376.1">
    <property type="nucleotide sequence ID" value="NZ_JAVKGR010000026.1"/>
</dbReference>
<protein>
    <submittedName>
        <fullName evidence="4">Endonuclease/exonuclease/phosphatase family protein</fullName>
    </submittedName>
</protein>
<dbReference type="PANTHER" id="PTHR41349">
    <property type="match status" value="1"/>
</dbReference>
<evidence type="ECO:0000256" key="1">
    <source>
        <dbReference type="SAM" id="MobiDB-lite"/>
    </source>
</evidence>
<evidence type="ECO:0000313" key="4">
    <source>
        <dbReference type="EMBL" id="MDR8020394.1"/>
    </source>
</evidence>
<dbReference type="Pfam" id="PF03372">
    <property type="entry name" value="Exo_endo_phos"/>
    <property type="match status" value="1"/>
</dbReference>
<evidence type="ECO:0000313" key="5">
    <source>
        <dbReference type="Proteomes" id="UP001251870"/>
    </source>
</evidence>
<gene>
    <name evidence="4" type="ORF">RIL96_12575</name>
</gene>
<organism evidence="4 5">
    <name type="scientific">Nesterenkonia aerolata</name>
    <dbReference type="NCBI Taxonomy" id="3074079"/>
    <lineage>
        <taxon>Bacteria</taxon>
        <taxon>Bacillati</taxon>
        <taxon>Actinomycetota</taxon>
        <taxon>Actinomycetes</taxon>
        <taxon>Micrococcales</taxon>
        <taxon>Micrococcaceae</taxon>
        <taxon>Nesterenkonia</taxon>
    </lineage>
</organism>
<dbReference type="EMBL" id="JAVKGR010000026">
    <property type="protein sequence ID" value="MDR8020394.1"/>
    <property type="molecule type" value="Genomic_DNA"/>
</dbReference>
<evidence type="ECO:0000256" key="2">
    <source>
        <dbReference type="SAM" id="SignalP"/>
    </source>
</evidence>
<dbReference type="PANTHER" id="PTHR41349:SF1">
    <property type="entry name" value="PROTEIN CBG08683"/>
    <property type="match status" value="1"/>
</dbReference>
<sequence>MSPTHRARTLVLPTALALMAATFHAPTASSTGGAEPVDTAEPNGAVDAAPEDQATDEGTHRLSVLTLNMWFSGTKVSDGPAAAAAAIEETGADVVFLQESNLSTLRIARELGWEHHGLARSAAVITKYPILETDIVENTWTKAVLDVEGVEVAAYSGHLEYRFYANYLPRGYGAGAVGLQWPRDWRSWDLLEEPITDTDSLLELNAASGRLGDAAALAADVAEEGENGRLAVIGGDFNEASAQDWTEETAELFDRHGAVVPWQTTQTLLESGLSDAYREAHPDPATHPGFTWPAANPVHDPAEISWTHEADERDRIDYVFYSPDERWDLEEVRVVGPQDSVVEGQAAAEQGEDEIFTPSGTWPSDHKAVQAEFMISTEQAPDSEGTEGAQDDEEAGAH</sequence>
<dbReference type="GO" id="GO:0004519">
    <property type="term" value="F:endonuclease activity"/>
    <property type="evidence" value="ECO:0007669"/>
    <property type="project" value="UniProtKB-KW"/>
</dbReference>
<accession>A0ABU2DV90</accession>
<feature type="signal peptide" evidence="2">
    <location>
        <begin position="1"/>
        <end position="25"/>
    </location>
</feature>
<keyword evidence="4" id="KW-0378">Hydrolase</keyword>
<reference evidence="4 5" key="1">
    <citation type="submission" date="2023-09" db="EMBL/GenBank/DDBJ databases">
        <title>Description of three actinobacteria isolated from air of manufacturing shop in a pharmaceutical factory.</title>
        <authorList>
            <person name="Zhang D.-F."/>
        </authorList>
    </citation>
    <scope>NUCLEOTIDE SEQUENCE [LARGE SCALE GENOMIC DNA]</scope>
    <source>
        <strain evidence="4 5">LY-0111</strain>
    </source>
</reference>
<evidence type="ECO:0000259" key="3">
    <source>
        <dbReference type="Pfam" id="PF03372"/>
    </source>
</evidence>
<dbReference type="Gene3D" id="3.60.10.10">
    <property type="entry name" value="Endonuclease/exonuclease/phosphatase"/>
    <property type="match status" value="1"/>
</dbReference>
<keyword evidence="4" id="KW-0540">Nuclease</keyword>
<proteinExistence type="predicted"/>
<keyword evidence="5" id="KW-1185">Reference proteome</keyword>
<feature type="compositionally biased region" description="Acidic residues" evidence="1">
    <location>
        <begin position="389"/>
        <end position="398"/>
    </location>
</feature>
<dbReference type="InterPro" id="IPR005135">
    <property type="entry name" value="Endo/exonuclease/phosphatase"/>
</dbReference>
<feature type="chain" id="PRO_5046392657" evidence="2">
    <location>
        <begin position="26"/>
        <end position="398"/>
    </location>
</feature>